<protein>
    <submittedName>
        <fullName evidence="2">Uncharacterized protein LOC108996133</fullName>
    </submittedName>
</protein>
<sequence>MISLSWNCRGLGNPRTVRELQFWVKPKCPNVAFLMETKCGRKKVEEVRKLVGFDRSFVVESKGFSGGLAFLWNNTDDFSLDNYSHNHISLSVKSEETNEDMLVTGFYGHPSTSQRESTWQLLKVLKPNSDKSWICFRDFNEVMHQHEKQGAALRPYNQMERFREAVDSSGLSDLGYDGTKYTWNNGREGAYFTKKRLGSLLRGVHNKLLICRDSLIQWKHLSLDKYRRQAQEKIKLLSNLQNANTGALTKEVKQVQKEMGIQLEEDNVRWRQRAKQTWLRKGDRNTKFFHRVANQRRRTNEIHNIVKEDGSVMNPLGSLGPDGFPTVFYHNHWDIVGVDVTRAVLEILNSNGDMSCINQTYIVLIPKVKKAQVVTDFRPISLCNVIYKIISKVLANKLKLILPQIISPTQSAFVPGRLILDNVIMAFEAMHSMSSKVKGRQGYMSLRLDMSKAYDRVE</sequence>
<dbReference type="Pfam" id="PF00078">
    <property type="entry name" value="RVT_1"/>
    <property type="match status" value="1"/>
</dbReference>
<dbReference type="Gramene" id="Jr01_14000_p1">
    <property type="protein sequence ID" value="cds.Jr01_14000_p1"/>
    <property type="gene ID" value="Jr01_14000"/>
</dbReference>
<dbReference type="GeneID" id="108996133"/>
<dbReference type="InterPro" id="IPR036691">
    <property type="entry name" value="Endo/exonu/phosph_ase_sf"/>
</dbReference>
<keyword evidence="1" id="KW-1185">Reference proteome</keyword>
<dbReference type="InterPro" id="IPR052343">
    <property type="entry name" value="Retrotransposon-Effector_Assoc"/>
</dbReference>
<reference evidence="2" key="1">
    <citation type="submission" date="2025-08" db="UniProtKB">
        <authorList>
            <consortium name="RefSeq"/>
        </authorList>
    </citation>
    <scope>IDENTIFICATION</scope>
    <source>
        <tissue evidence="2">Leaves</tissue>
    </source>
</reference>
<evidence type="ECO:0000313" key="1">
    <source>
        <dbReference type="Proteomes" id="UP000235220"/>
    </source>
</evidence>
<dbReference type="PANTHER" id="PTHR46890">
    <property type="entry name" value="NON-LTR RETROLELEMENT REVERSE TRANSCRIPTASE-LIKE PROTEIN-RELATED"/>
    <property type="match status" value="1"/>
</dbReference>
<dbReference type="SUPFAM" id="SSF56219">
    <property type="entry name" value="DNase I-like"/>
    <property type="match status" value="1"/>
</dbReference>
<dbReference type="Gene3D" id="3.60.10.10">
    <property type="entry name" value="Endonuclease/exonuclease/phosphatase"/>
    <property type="match status" value="1"/>
</dbReference>
<evidence type="ECO:0000313" key="2">
    <source>
        <dbReference type="RefSeq" id="XP_018827444.1"/>
    </source>
</evidence>
<gene>
    <name evidence="2" type="primary">LOC108996133</name>
</gene>
<proteinExistence type="predicted"/>
<dbReference type="KEGG" id="jre:108996133"/>
<dbReference type="AlphaFoldDB" id="A0A2I4F724"/>
<dbReference type="RefSeq" id="XP_018827444.1">
    <property type="nucleotide sequence ID" value="XM_018971899.1"/>
</dbReference>
<dbReference type="Proteomes" id="UP000235220">
    <property type="component" value="Chromosome 1"/>
</dbReference>
<name>A0A2I4F724_JUGRE</name>
<accession>A0A2I4F724</accession>
<dbReference type="InterPro" id="IPR000477">
    <property type="entry name" value="RT_dom"/>
</dbReference>
<organism evidence="1 2">
    <name type="scientific">Juglans regia</name>
    <name type="common">English walnut</name>
    <dbReference type="NCBI Taxonomy" id="51240"/>
    <lineage>
        <taxon>Eukaryota</taxon>
        <taxon>Viridiplantae</taxon>
        <taxon>Streptophyta</taxon>
        <taxon>Embryophyta</taxon>
        <taxon>Tracheophyta</taxon>
        <taxon>Spermatophyta</taxon>
        <taxon>Magnoliopsida</taxon>
        <taxon>eudicotyledons</taxon>
        <taxon>Gunneridae</taxon>
        <taxon>Pentapetalae</taxon>
        <taxon>rosids</taxon>
        <taxon>fabids</taxon>
        <taxon>Fagales</taxon>
        <taxon>Juglandaceae</taxon>
        <taxon>Juglans</taxon>
    </lineage>
</organism>
<dbReference type="OrthoDB" id="1741517at2759"/>
<dbReference type="PROSITE" id="PS50878">
    <property type="entry name" value="RT_POL"/>
    <property type="match status" value="1"/>
</dbReference>
<dbReference type="CDD" id="cd01650">
    <property type="entry name" value="RT_nLTR_like"/>
    <property type="match status" value="1"/>
</dbReference>
<dbReference type="PANTHER" id="PTHR46890:SF48">
    <property type="entry name" value="RNA-DIRECTED DNA POLYMERASE"/>
    <property type="match status" value="1"/>
</dbReference>
<dbReference type="STRING" id="51240.A0A2I4F724"/>